<sequence length="256" mass="28655">MHSPMDRKTLSVCRSFLKDTIRKTINFSETDQSRRIPPPPLEKPYAPDAKRIDLPAVETLKHMDGIDLMTAITKRESCRSYSNAPLRLEELSLLLWATQGIKYKLDAGHALRTVPSAGCRHAFETYIPVLRITGLEQGIYRYLPVEHQLLFEFGAENLERSITRAALGQPFAGEAAAIFVWTVIPYRMEWRYGLAAHKVIALDAGHVCQNLYLACEAIGAGTCAIAAYDQNAMDNLLKIDGEEEFTIYLAPVGKKS</sequence>
<dbReference type="Proteomes" id="UP000008841">
    <property type="component" value="Chromosome"/>
</dbReference>
<evidence type="ECO:0000259" key="2">
    <source>
        <dbReference type="Pfam" id="PF00881"/>
    </source>
</evidence>
<evidence type="ECO:0000313" key="3">
    <source>
        <dbReference type="EMBL" id="ACD90206.1"/>
    </source>
</evidence>
<dbReference type="Pfam" id="PF00881">
    <property type="entry name" value="Nitroreductase"/>
    <property type="match status" value="1"/>
</dbReference>
<feature type="region of interest" description="Disordered" evidence="1">
    <location>
        <begin position="28"/>
        <end position="47"/>
    </location>
</feature>
<dbReference type="HOGENOM" id="CLU_059362_3_0_10"/>
<dbReference type="NCBIfam" id="TIGR03605">
    <property type="entry name" value="antibiot_sagB"/>
    <property type="match status" value="1"/>
</dbReference>
<dbReference type="STRING" id="290315.Clim_1137"/>
<gene>
    <name evidence="3" type="ordered locus">Clim_1137</name>
</gene>
<evidence type="ECO:0000313" key="4">
    <source>
        <dbReference type="Proteomes" id="UP000008841"/>
    </source>
</evidence>
<dbReference type="GO" id="GO:0016491">
    <property type="term" value="F:oxidoreductase activity"/>
    <property type="evidence" value="ECO:0007669"/>
    <property type="project" value="InterPro"/>
</dbReference>
<proteinExistence type="predicted"/>
<dbReference type="InterPro" id="IPR000415">
    <property type="entry name" value="Nitroreductase-like"/>
</dbReference>
<dbReference type="InterPro" id="IPR020051">
    <property type="entry name" value="SagB-type_dehydrogenase"/>
</dbReference>
<dbReference type="Gene3D" id="3.40.109.10">
    <property type="entry name" value="NADH Oxidase"/>
    <property type="match status" value="1"/>
</dbReference>
<feature type="domain" description="Nitroreductase" evidence="2">
    <location>
        <begin position="72"/>
        <end position="254"/>
    </location>
</feature>
<dbReference type="SUPFAM" id="SSF55469">
    <property type="entry name" value="FMN-dependent nitroreductase-like"/>
    <property type="match status" value="1"/>
</dbReference>
<reference evidence="3 4" key="1">
    <citation type="submission" date="2008-05" db="EMBL/GenBank/DDBJ databases">
        <title>Complete sequence of Chlorobium limicola DSM 245.</title>
        <authorList>
            <consortium name="US DOE Joint Genome Institute"/>
            <person name="Lucas S."/>
            <person name="Copeland A."/>
            <person name="Lapidus A."/>
            <person name="Glavina del Rio T."/>
            <person name="Dalin E."/>
            <person name="Tice H."/>
            <person name="Bruce D."/>
            <person name="Goodwin L."/>
            <person name="Pitluck S."/>
            <person name="Schmutz J."/>
            <person name="Larimer F."/>
            <person name="Land M."/>
            <person name="Hauser L."/>
            <person name="Kyrpides N."/>
            <person name="Ovchinnikova G."/>
            <person name="Zhao F."/>
            <person name="Li T."/>
            <person name="Liu Z."/>
            <person name="Overmann J."/>
            <person name="Bryant D.A."/>
            <person name="Richardson P."/>
        </authorList>
    </citation>
    <scope>NUCLEOTIDE SEQUENCE [LARGE SCALE GENOMIC DNA]</scope>
    <source>
        <strain evidence="4">DSM 245 / NBRC 103803 / 6330</strain>
    </source>
</reference>
<dbReference type="EMBL" id="CP001097">
    <property type="protein sequence ID" value="ACD90206.1"/>
    <property type="molecule type" value="Genomic_DNA"/>
</dbReference>
<dbReference type="InterPro" id="IPR052544">
    <property type="entry name" value="Bacteriocin_Proc_Enz"/>
</dbReference>
<dbReference type="eggNOG" id="COG0778">
    <property type="taxonomic scope" value="Bacteria"/>
</dbReference>
<dbReference type="AlphaFoldDB" id="B3ECD1"/>
<dbReference type="PANTHER" id="PTHR43745">
    <property type="entry name" value="NITROREDUCTASE MJ1384-RELATED"/>
    <property type="match status" value="1"/>
</dbReference>
<accession>B3ECD1</accession>
<dbReference type="InterPro" id="IPR029479">
    <property type="entry name" value="Nitroreductase"/>
</dbReference>
<dbReference type="KEGG" id="cli:Clim_1137"/>
<evidence type="ECO:0000256" key="1">
    <source>
        <dbReference type="SAM" id="MobiDB-lite"/>
    </source>
</evidence>
<organism evidence="3 4">
    <name type="scientific">Chlorobium limicola (strain DSM 245 / NBRC 103803 / 6330)</name>
    <dbReference type="NCBI Taxonomy" id="290315"/>
    <lineage>
        <taxon>Bacteria</taxon>
        <taxon>Pseudomonadati</taxon>
        <taxon>Chlorobiota</taxon>
        <taxon>Chlorobiia</taxon>
        <taxon>Chlorobiales</taxon>
        <taxon>Chlorobiaceae</taxon>
        <taxon>Chlorobium/Pelodictyon group</taxon>
        <taxon>Chlorobium</taxon>
    </lineage>
</organism>
<name>B3ECD1_CHLL2</name>
<protein>
    <submittedName>
        <fullName evidence="3">Nitroreductase</fullName>
    </submittedName>
</protein>
<dbReference type="CDD" id="cd02142">
    <property type="entry name" value="McbC_SagB-like_oxidoreductase"/>
    <property type="match status" value="1"/>
</dbReference>
<dbReference type="PANTHER" id="PTHR43745:SF2">
    <property type="entry name" value="NITROREDUCTASE MJ1384-RELATED"/>
    <property type="match status" value="1"/>
</dbReference>